<dbReference type="Gramene" id="OIV93313">
    <property type="protein sequence ID" value="OIV93313"/>
    <property type="gene ID" value="TanjilG_23085"/>
</dbReference>
<evidence type="ECO:0000313" key="1">
    <source>
        <dbReference type="EMBL" id="OIV93313.1"/>
    </source>
</evidence>
<proteinExistence type="predicted"/>
<dbReference type="AlphaFoldDB" id="A0A1J7GFZ3"/>
<dbReference type="STRING" id="3871.A0A1J7GFZ3"/>
<evidence type="ECO:0008006" key="3">
    <source>
        <dbReference type="Google" id="ProtNLM"/>
    </source>
</evidence>
<dbReference type="PANTHER" id="PTHR33527:SF18">
    <property type="entry name" value="F13O11.17 PROTEIN"/>
    <property type="match status" value="1"/>
</dbReference>
<gene>
    <name evidence="1" type="ORF">TanjilG_23085</name>
</gene>
<sequence length="287" mass="32600">MFKLLIFKLHRDIAESILIIALWFWLESIGYPNLIFKVKAQIDTIINILANEAVDCLKTLEAGNPNIVNGGGLRLTKVLVEKDISIKIFIEQRYTVIAGIKSVLKNICAPIFEDILRIILKNNYTHKTSTSSRAIASKTPLVVPGFPHPIFGTFDIPSKKMNLDLLDTRIWVKNLPFSDVSDDDKAMFLTFSHGFPMSTKNVAQLIKSAYGDCVQSITLGIVDKDDQPLYAIMVLDSVEALDRILKGKRIANYQIGWKQIWACKYEPHNWMVKDLENSTKLESRYHM</sequence>
<keyword evidence="2" id="KW-1185">Reference proteome</keyword>
<dbReference type="EMBL" id="CM007378">
    <property type="protein sequence ID" value="OIV93313.1"/>
    <property type="molecule type" value="Genomic_DNA"/>
</dbReference>
<accession>A0A1J7GFZ3</accession>
<dbReference type="Proteomes" id="UP000188354">
    <property type="component" value="Chromosome LG18"/>
</dbReference>
<organism evidence="1 2">
    <name type="scientific">Lupinus angustifolius</name>
    <name type="common">Narrow-leaved blue lupine</name>
    <dbReference type="NCBI Taxonomy" id="3871"/>
    <lineage>
        <taxon>Eukaryota</taxon>
        <taxon>Viridiplantae</taxon>
        <taxon>Streptophyta</taxon>
        <taxon>Embryophyta</taxon>
        <taxon>Tracheophyta</taxon>
        <taxon>Spermatophyta</taxon>
        <taxon>Magnoliopsida</taxon>
        <taxon>eudicotyledons</taxon>
        <taxon>Gunneridae</taxon>
        <taxon>Pentapetalae</taxon>
        <taxon>rosids</taxon>
        <taxon>fabids</taxon>
        <taxon>Fabales</taxon>
        <taxon>Fabaceae</taxon>
        <taxon>Papilionoideae</taxon>
        <taxon>50 kb inversion clade</taxon>
        <taxon>genistoids sensu lato</taxon>
        <taxon>core genistoids</taxon>
        <taxon>Genisteae</taxon>
        <taxon>Lupinus</taxon>
    </lineage>
</organism>
<dbReference type="OMA" id="YHADERV"/>
<evidence type="ECO:0000313" key="2">
    <source>
        <dbReference type="Proteomes" id="UP000188354"/>
    </source>
</evidence>
<reference evidence="1 2" key="1">
    <citation type="journal article" date="2017" name="Plant Biotechnol. J.">
        <title>A comprehensive draft genome sequence for lupin (Lupinus angustifolius), an emerging health food: insights into plant-microbe interactions and legume evolution.</title>
        <authorList>
            <person name="Hane J.K."/>
            <person name="Ming Y."/>
            <person name="Kamphuis L.G."/>
            <person name="Nelson M.N."/>
            <person name="Garg G."/>
            <person name="Atkins C.A."/>
            <person name="Bayer P.E."/>
            <person name="Bravo A."/>
            <person name="Bringans S."/>
            <person name="Cannon S."/>
            <person name="Edwards D."/>
            <person name="Foley R."/>
            <person name="Gao L.L."/>
            <person name="Harrison M.J."/>
            <person name="Huang W."/>
            <person name="Hurgobin B."/>
            <person name="Li S."/>
            <person name="Liu C.W."/>
            <person name="McGrath A."/>
            <person name="Morahan G."/>
            <person name="Murray J."/>
            <person name="Weller J."/>
            <person name="Jian J."/>
            <person name="Singh K.B."/>
        </authorList>
    </citation>
    <scope>NUCLEOTIDE SEQUENCE [LARGE SCALE GENOMIC DNA]</scope>
    <source>
        <strain evidence="2">cv. Tanjil</strain>
        <tissue evidence="1">Whole plant</tissue>
    </source>
</reference>
<dbReference type="PANTHER" id="PTHR33527">
    <property type="entry name" value="OS07G0274300 PROTEIN"/>
    <property type="match status" value="1"/>
</dbReference>
<name>A0A1J7GFZ3_LUPAN</name>
<protein>
    <recommendedName>
        <fullName evidence="3">RRM domain-containing protein</fullName>
    </recommendedName>
</protein>